<keyword evidence="6" id="KW-1185">Reference proteome</keyword>
<dbReference type="NCBIfam" id="TIGR01730">
    <property type="entry name" value="RND_mfp"/>
    <property type="match status" value="1"/>
</dbReference>
<dbReference type="InterPro" id="IPR006143">
    <property type="entry name" value="RND_pump_MFP"/>
</dbReference>
<dbReference type="Gene3D" id="1.10.287.470">
    <property type="entry name" value="Helix hairpin bin"/>
    <property type="match status" value="1"/>
</dbReference>
<dbReference type="Gene3D" id="2.40.50.100">
    <property type="match status" value="1"/>
</dbReference>
<reference evidence="5 6" key="1">
    <citation type="submission" date="2016-10" db="EMBL/GenBank/DDBJ databases">
        <authorList>
            <person name="de Groot N.N."/>
        </authorList>
    </citation>
    <scope>NUCLEOTIDE SEQUENCE [LARGE SCALE GENOMIC DNA]</scope>
    <source>
        <strain evidence="5 6">DSM 15345</strain>
    </source>
</reference>
<dbReference type="EMBL" id="FNQM01000027">
    <property type="protein sequence ID" value="SEA99929.1"/>
    <property type="molecule type" value="Genomic_DNA"/>
</dbReference>
<feature type="domain" description="Multidrug resistance protein MdtA-like beta-barrel" evidence="4">
    <location>
        <begin position="213"/>
        <end position="288"/>
    </location>
</feature>
<dbReference type="STRING" id="89524.SAMN05444370_12712"/>
<dbReference type="GO" id="GO:0030313">
    <property type="term" value="C:cell envelope"/>
    <property type="evidence" value="ECO:0007669"/>
    <property type="project" value="UniProtKB-SubCell"/>
</dbReference>
<evidence type="ECO:0000313" key="6">
    <source>
        <dbReference type="Proteomes" id="UP000198703"/>
    </source>
</evidence>
<dbReference type="Pfam" id="PF25917">
    <property type="entry name" value="BSH_RND"/>
    <property type="match status" value="1"/>
</dbReference>
<dbReference type="AlphaFoldDB" id="A0A1H4FRF5"/>
<proteinExistence type="inferred from homology"/>
<gene>
    <name evidence="5" type="ORF">SAMN05444370_12712</name>
</gene>
<dbReference type="GO" id="GO:0005886">
    <property type="term" value="C:plasma membrane"/>
    <property type="evidence" value="ECO:0007669"/>
    <property type="project" value="TreeGrafter"/>
</dbReference>
<evidence type="ECO:0000313" key="5">
    <source>
        <dbReference type="EMBL" id="SEA99929.1"/>
    </source>
</evidence>
<evidence type="ECO:0000259" key="4">
    <source>
        <dbReference type="Pfam" id="PF25944"/>
    </source>
</evidence>
<dbReference type="GO" id="GO:0046677">
    <property type="term" value="P:response to antibiotic"/>
    <property type="evidence" value="ECO:0007669"/>
    <property type="project" value="TreeGrafter"/>
</dbReference>
<sequence>MMQDRNDARRPTRIASRPLAARRVALACAAILAAGVAAAAASAETLRFQGRVEAAERAVLSSRLNGVVAAILFQGGEKVERGQPLIRLDATDAELALAAAEAELAGALALREGAERRAARQEELSERGVASDAQVGSARTERAAARAGVALAQAGRDRAALDLERVVIRAPISGYVSRPMVAVGAFLEAEAAPPLAEIVSLDPAVVAYAAPYADRLAVLEASGAETVEALLAGLRVTLRLPGGRLYPAEATPHAASAEVDPATGAVTVWARFPNPDAILRPGMAVEVVSQAAAAPVDPGRAP</sequence>
<dbReference type="Gene3D" id="2.40.30.170">
    <property type="match status" value="1"/>
</dbReference>
<feature type="domain" description="Multidrug resistance protein MdtA-like barrel-sandwich hybrid" evidence="3">
    <location>
        <begin position="59"/>
        <end position="193"/>
    </location>
</feature>
<dbReference type="PANTHER" id="PTHR30158">
    <property type="entry name" value="ACRA/E-RELATED COMPONENT OF DRUG EFFLUX TRANSPORTER"/>
    <property type="match status" value="1"/>
</dbReference>
<protein>
    <submittedName>
        <fullName evidence="5">Membrane fusion protein, multidrug efflux system</fullName>
    </submittedName>
</protein>
<accession>A0A1H4FRF5</accession>
<dbReference type="Proteomes" id="UP000198703">
    <property type="component" value="Unassembled WGS sequence"/>
</dbReference>
<keyword evidence="2" id="KW-0732">Signal</keyword>
<dbReference type="InterPro" id="IPR058625">
    <property type="entry name" value="MdtA-like_BSH"/>
</dbReference>
<comment type="similarity">
    <text evidence="1">Belongs to the membrane fusion protein (MFP) (TC 8.A.1) family.</text>
</comment>
<dbReference type="PANTHER" id="PTHR30158:SF24">
    <property type="entry name" value="HLYD FAMILY SECRETION PROTEIN"/>
    <property type="match status" value="1"/>
</dbReference>
<feature type="signal peptide" evidence="2">
    <location>
        <begin position="1"/>
        <end position="39"/>
    </location>
</feature>
<evidence type="ECO:0000259" key="3">
    <source>
        <dbReference type="Pfam" id="PF25917"/>
    </source>
</evidence>
<dbReference type="InterPro" id="IPR058626">
    <property type="entry name" value="MdtA-like_b-barrel"/>
</dbReference>
<organism evidence="5 6">
    <name type="scientific">Rubrimonas cliftonensis</name>
    <dbReference type="NCBI Taxonomy" id="89524"/>
    <lineage>
        <taxon>Bacteria</taxon>
        <taxon>Pseudomonadati</taxon>
        <taxon>Pseudomonadota</taxon>
        <taxon>Alphaproteobacteria</taxon>
        <taxon>Rhodobacterales</taxon>
        <taxon>Paracoccaceae</taxon>
        <taxon>Rubrimonas</taxon>
    </lineage>
</organism>
<evidence type="ECO:0000256" key="2">
    <source>
        <dbReference type="SAM" id="SignalP"/>
    </source>
</evidence>
<dbReference type="SUPFAM" id="SSF111369">
    <property type="entry name" value="HlyD-like secretion proteins"/>
    <property type="match status" value="1"/>
</dbReference>
<dbReference type="GO" id="GO:0022857">
    <property type="term" value="F:transmembrane transporter activity"/>
    <property type="evidence" value="ECO:0007669"/>
    <property type="project" value="InterPro"/>
</dbReference>
<feature type="chain" id="PRO_5011587240" evidence="2">
    <location>
        <begin position="40"/>
        <end position="302"/>
    </location>
</feature>
<dbReference type="Pfam" id="PF25944">
    <property type="entry name" value="Beta-barrel_RND"/>
    <property type="match status" value="1"/>
</dbReference>
<evidence type="ECO:0000256" key="1">
    <source>
        <dbReference type="ARBA" id="ARBA00009477"/>
    </source>
</evidence>
<name>A0A1H4FRF5_9RHOB</name>